<dbReference type="NCBIfam" id="NF010072">
    <property type="entry name" value="PRK13553.1"/>
    <property type="match status" value="1"/>
</dbReference>
<name>A0A076FEY4_9BACT</name>
<evidence type="ECO:0000256" key="9">
    <source>
        <dbReference type="PIRSR" id="PIRSR000177-1"/>
    </source>
</evidence>
<keyword evidence="5 10" id="KW-1133">Transmembrane helix</keyword>
<comment type="subcellular location">
    <subcellularLocation>
        <location evidence="8">Cell inner membrane</location>
    </subcellularLocation>
    <subcellularLocation>
        <location evidence="1">Membrane</location>
    </subcellularLocation>
</comment>
<dbReference type="Proteomes" id="UP000028486">
    <property type="component" value="Chromosome"/>
</dbReference>
<reference evidence="12" key="1">
    <citation type="journal article" date="2014" name="Genome Announc.">
        <title>Complete Genome Sequence of Campylobacter iguaniorum Strain 1485ET, Isolated from a Bearded Dragon (Pogona vitticeps).</title>
        <authorList>
            <person name="Gilbert M.J."/>
            <person name="Miller W.G."/>
            <person name="Yee E."/>
            <person name="Kik M."/>
            <person name="Wagenaar J.A."/>
            <person name="Duim B."/>
        </authorList>
    </citation>
    <scope>NUCLEOTIDE SEQUENCE [LARGE SCALE GENOMIC DNA]</scope>
    <source>
        <strain evidence="12">1485E</strain>
    </source>
</reference>
<keyword evidence="8" id="KW-1003">Cell membrane</keyword>
<feature type="transmembrane region" description="Helical" evidence="10">
    <location>
        <begin position="211"/>
        <end position="231"/>
    </location>
</feature>
<dbReference type="RefSeq" id="WP_038453413.1">
    <property type="nucleotide sequence ID" value="NZ_CP009043.1"/>
</dbReference>
<keyword evidence="8" id="KW-0249">Electron transport</keyword>
<dbReference type="GO" id="GO:0006099">
    <property type="term" value="P:tricarboxylic acid cycle"/>
    <property type="evidence" value="ECO:0007669"/>
    <property type="project" value="UniProtKB-UniRule"/>
</dbReference>
<dbReference type="GO" id="GO:0016491">
    <property type="term" value="F:oxidoreductase activity"/>
    <property type="evidence" value="ECO:0007669"/>
    <property type="project" value="UniProtKB-KW"/>
</dbReference>
<dbReference type="HOGENOM" id="CLU_075821_0_0_7"/>
<dbReference type="Gene3D" id="1.20.1300.10">
    <property type="entry name" value="Fumarate reductase/succinate dehydrogenase, transmembrane subunit"/>
    <property type="match status" value="1"/>
</dbReference>
<keyword evidence="8" id="KW-0813">Transport</keyword>
<dbReference type="InterPro" id="IPR034804">
    <property type="entry name" value="SQR/QFR_C/D"/>
</dbReference>
<evidence type="ECO:0000256" key="8">
    <source>
        <dbReference type="PIRNR" id="PIRNR000177"/>
    </source>
</evidence>
<evidence type="ECO:0000256" key="7">
    <source>
        <dbReference type="ARBA" id="ARBA00023136"/>
    </source>
</evidence>
<evidence type="ECO:0000256" key="3">
    <source>
        <dbReference type="ARBA" id="ARBA00022692"/>
    </source>
</evidence>
<dbReference type="OrthoDB" id="5345350at2"/>
<gene>
    <name evidence="11" type="primary">frdC</name>
    <name evidence="11" type="ORF">CIG1485E_0524</name>
</gene>
<protein>
    <recommendedName>
        <fullName evidence="8">Fumarate reductase cytochrome b subunit</fullName>
    </recommendedName>
</protein>
<keyword evidence="3 10" id="KW-0812">Transmembrane</keyword>
<evidence type="ECO:0000256" key="1">
    <source>
        <dbReference type="ARBA" id="ARBA00004370"/>
    </source>
</evidence>
<evidence type="ECO:0000256" key="4">
    <source>
        <dbReference type="ARBA" id="ARBA00022723"/>
    </source>
</evidence>
<dbReference type="GO" id="GO:0046872">
    <property type="term" value="F:metal ion binding"/>
    <property type="evidence" value="ECO:0007669"/>
    <property type="project" value="UniProtKB-UniRule"/>
</dbReference>
<dbReference type="InterPro" id="IPR000701">
    <property type="entry name" value="SuccDH_FuR_B_TM-su"/>
</dbReference>
<dbReference type="EMBL" id="CP009043">
    <property type="protein sequence ID" value="AII14389.1"/>
    <property type="molecule type" value="Genomic_DNA"/>
</dbReference>
<keyword evidence="2 8" id="KW-0349">Heme</keyword>
<sequence length="258" mass="29565">MSKQIEGFLGKDVNGKKSRIPAKLDLIQSGTGLFLGLFMWAHMLFVSTILLGEGVFNWVVHVLELRFISDSPFMSYITSAIAAAVLVVFFIHAALGMRKMPINFRQWQVYRAHTERMKHEDTTLWWVQACTGFIMFFLASAHLIIIITQSDKITADLSAQRMFSHFMWLFYLVLLFAVELHGGIGLYRLCVKWGWFEGNNAKESRKKLKKLKWVLSAFFIVLGLLSMAAFLKIGYHNYTTDTWKTSEVIQIHSNGVKA</sequence>
<dbReference type="InterPro" id="IPR004224">
    <property type="entry name" value="Fum_red_B_TM"/>
</dbReference>
<keyword evidence="7 8" id="KW-0472">Membrane</keyword>
<dbReference type="SUPFAM" id="SSF81343">
    <property type="entry name" value="Fumarate reductase respiratory complex transmembrane subunits"/>
    <property type="match status" value="1"/>
</dbReference>
<dbReference type="Pfam" id="PF01127">
    <property type="entry name" value="Sdh_cyt"/>
    <property type="match status" value="1"/>
</dbReference>
<keyword evidence="11" id="KW-0560">Oxidoreductase</keyword>
<feature type="binding site" description="axial binding residue" evidence="9">
    <location>
        <position position="92"/>
    </location>
    <ligand>
        <name>heme b</name>
        <dbReference type="ChEBI" id="CHEBI:60344"/>
        <label>bD</label>
    </ligand>
    <ligandPart>
        <name>Fe</name>
        <dbReference type="ChEBI" id="CHEBI:18248"/>
    </ligandPart>
</feature>
<evidence type="ECO:0000256" key="10">
    <source>
        <dbReference type="SAM" id="Phobius"/>
    </source>
</evidence>
<evidence type="ECO:0000256" key="5">
    <source>
        <dbReference type="ARBA" id="ARBA00022989"/>
    </source>
</evidence>
<dbReference type="CDD" id="cd00581">
    <property type="entry name" value="QFR_TypeB_TM"/>
    <property type="match status" value="1"/>
</dbReference>
<evidence type="ECO:0000256" key="2">
    <source>
        <dbReference type="ARBA" id="ARBA00022617"/>
    </source>
</evidence>
<comment type="function">
    <text evidence="8">The fumarate reductase enzyme complex is required for fumarate respiration. This subunit anchors the complex in the membrane and binds a diheme cytochrome b.</text>
</comment>
<organism evidence="11 12">
    <name type="scientific">Campylobacter iguaniorum</name>
    <dbReference type="NCBI Taxonomy" id="1244531"/>
    <lineage>
        <taxon>Bacteria</taxon>
        <taxon>Pseudomonadati</taxon>
        <taxon>Campylobacterota</taxon>
        <taxon>Epsilonproteobacteria</taxon>
        <taxon>Campylobacterales</taxon>
        <taxon>Campylobacteraceae</taxon>
        <taxon>Campylobacter</taxon>
    </lineage>
</organism>
<keyword evidence="8" id="KW-0816">Tricarboxylic acid cycle</keyword>
<evidence type="ECO:0000313" key="12">
    <source>
        <dbReference type="Proteomes" id="UP000028486"/>
    </source>
</evidence>
<keyword evidence="6 8" id="KW-0408">Iron</keyword>
<dbReference type="KEGG" id="caj:CIG1485E_0524"/>
<feature type="transmembrane region" description="Helical" evidence="10">
    <location>
        <begin position="124"/>
        <end position="148"/>
    </location>
</feature>
<dbReference type="eggNOG" id="ENOG5032RME">
    <property type="taxonomic scope" value="Bacteria"/>
</dbReference>
<proteinExistence type="predicted"/>
<feature type="transmembrane region" description="Helical" evidence="10">
    <location>
        <begin position="76"/>
        <end position="95"/>
    </location>
</feature>
<dbReference type="PATRIC" id="fig|1244531.5.peg.534"/>
<feature type="transmembrane region" description="Helical" evidence="10">
    <location>
        <begin position="33"/>
        <end position="56"/>
    </location>
</feature>
<dbReference type="PIRSF" id="PIRSF000177">
    <property type="entry name" value="Fumar_rd_cyt_b"/>
    <property type="match status" value="1"/>
</dbReference>
<evidence type="ECO:0000313" key="11">
    <source>
        <dbReference type="EMBL" id="AII14389.1"/>
    </source>
</evidence>
<keyword evidence="4 8" id="KW-0479">Metal-binding</keyword>
<dbReference type="STRING" id="1244531.CIG2463D_0524"/>
<dbReference type="GO" id="GO:0005886">
    <property type="term" value="C:plasma membrane"/>
    <property type="evidence" value="ECO:0007669"/>
    <property type="project" value="UniProtKB-SubCell"/>
</dbReference>
<feature type="binding site" description="axial binding residue" evidence="9">
    <location>
        <position position="42"/>
    </location>
    <ligand>
        <name>heme b</name>
        <dbReference type="ChEBI" id="CHEBI:60344"/>
        <label>bD</label>
    </ligand>
    <ligandPart>
        <name>Fe</name>
        <dbReference type="ChEBI" id="CHEBI:18248"/>
    </ligandPart>
</feature>
<feature type="binding site" description="axial binding residue" evidence="9">
    <location>
        <position position="181"/>
    </location>
    <ligand>
        <name>heme b</name>
        <dbReference type="ChEBI" id="CHEBI:60344"/>
        <label>bD</label>
    </ligand>
    <ligandPart>
        <name>Fe</name>
        <dbReference type="ChEBI" id="CHEBI:18248"/>
    </ligandPart>
</feature>
<evidence type="ECO:0000256" key="6">
    <source>
        <dbReference type="ARBA" id="ARBA00023004"/>
    </source>
</evidence>
<feature type="transmembrane region" description="Helical" evidence="10">
    <location>
        <begin position="168"/>
        <end position="190"/>
    </location>
</feature>
<accession>A0A076FEY4</accession>
<feature type="binding site" description="axial binding residue" evidence="9">
    <location>
        <position position="142"/>
    </location>
    <ligand>
        <name>heme b</name>
        <dbReference type="ChEBI" id="CHEBI:60344"/>
        <label>bD</label>
    </ligand>
    <ligandPart>
        <name>Fe</name>
        <dbReference type="ChEBI" id="CHEBI:18248"/>
    </ligandPart>
</feature>
<keyword evidence="12" id="KW-1185">Reference proteome</keyword>
<dbReference type="AlphaFoldDB" id="A0A076FEY4"/>